<proteinExistence type="predicted"/>
<feature type="non-terminal residue" evidence="1">
    <location>
        <position position="249"/>
    </location>
</feature>
<name>A0ACC3DGN8_9PEZI</name>
<evidence type="ECO:0000313" key="1">
    <source>
        <dbReference type="EMBL" id="KAK3070297.1"/>
    </source>
</evidence>
<organism evidence="1 2">
    <name type="scientific">Coniosporium uncinatum</name>
    <dbReference type="NCBI Taxonomy" id="93489"/>
    <lineage>
        <taxon>Eukaryota</taxon>
        <taxon>Fungi</taxon>
        <taxon>Dikarya</taxon>
        <taxon>Ascomycota</taxon>
        <taxon>Pezizomycotina</taxon>
        <taxon>Dothideomycetes</taxon>
        <taxon>Dothideomycetes incertae sedis</taxon>
        <taxon>Coniosporium</taxon>
    </lineage>
</organism>
<sequence length="249" mass="28023">MQKFSHCVVLTRVGNFYELYFEHAEEYAPLLAIKLGKKNTNAGPVPMAGFPYFQIDRFLKILVQDLNKYVAISEEFANNPEERSKLGGNLFDRKVTRVITPGTLIDEKFMDPWENNFLLSITADSGALEPPQSLQAEASVLSPRLGLSWVDVSSGDFFTQESDVLGLASVIARVGPREIVIDSRLRDMQHSALAAILKQDNHILTYHEIPASGDELPDWQNMLAEEDTKLEPQRFKPLEFAAGNLLLHY</sequence>
<accession>A0ACC3DGN8</accession>
<evidence type="ECO:0000313" key="2">
    <source>
        <dbReference type="Proteomes" id="UP001186974"/>
    </source>
</evidence>
<gene>
    <name evidence="1" type="ORF">LTS18_015143</name>
</gene>
<protein>
    <submittedName>
        <fullName evidence="1">Uncharacterized protein</fullName>
    </submittedName>
</protein>
<keyword evidence="2" id="KW-1185">Reference proteome</keyword>
<comment type="caution">
    <text evidence="1">The sequence shown here is derived from an EMBL/GenBank/DDBJ whole genome shotgun (WGS) entry which is preliminary data.</text>
</comment>
<dbReference type="EMBL" id="JAWDJW010004985">
    <property type="protein sequence ID" value="KAK3070297.1"/>
    <property type="molecule type" value="Genomic_DNA"/>
</dbReference>
<dbReference type="Proteomes" id="UP001186974">
    <property type="component" value="Unassembled WGS sequence"/>
</dbReference>
<reference evidence="1" key="1">
    <citation type="submission" date="2024-09" db="EMBL/GenBank/DDBJ databases">
        <title>Black Yeasts Isolated from many extreme environments.</title>
        <authorList>
            <person name="Coleine C."/>
            <person name="Stajich J.E."/>
            <person name="Selbmann L."/>
        </authorList>
    </citation>
    <scope>NUCLEOTIDE SEQUENCE</scope>
    <source>
        <strain evidence="1">CCFEE 5737</strain>
    </source>
</reference>